<keyword evidence="2" id="KW-1185">Reference proteome</keyword>
<sequence>MGVPVWSRSGNYGDRWHQAEVAVNNQAASYQYVIEGVRGVRPLRGGIAIDDISLRDSCTATEKQPSKPTTVDNNGNTKVTTTFTVSTTPAILSSPTTCCPEGK</sequence>
<evidence type="ECO:0000313" key="1">
    <source>
        <dbReference type="EMBL" id="CAB3983176.1"/>
    </source>
</evidence>
<dbReference type="InterPro" id="IPR013320">
    <property type="entry name" value="ConA-like_dom_sf"/>
</dbReference>
<dbReference type="PROSITE" id="PS50060">
    <property type="entry name" value="MAM_2"/>
    <property type="match status" value="1"/>
</dbReference>
<organism evidence="1 2">
    <name type="scientific">Paramuricea clavata</name>
    <name type="common">Red gorgonian</name>
    <name type="synonym">Violescent sea-whip</name>
    <dbReference type="NCBI Taxonomy" id="317549"/>
    <lineage>
        <taxon>Eukaryota</taxon>
        <taxon>Metazoa</taxon>
        <taxon>Cnidaria</taxon>
        <taxon>Anthozoa</taxon>
        <taxon>Octocorallia</taxon>
        <taxon>Malacalcyonacea</taxon>
        <taxon>Plexauridae</taxon>
        <taxon>Paramuricea</taxon>
    </lineage>
</organism>
<gene>
    <name evidence="1" type="ORF">PACLA_8A019605</name>
</gene>
<dbReference type="AlphaFoldDB" id="A0A7D9HKW8"/>
<protein>
    <submittedName>
        <fullName evidence="1">MAM domain-containing glycosylphosphatidylinositol anchor 2 isoform X1</fullName>
    </submittedName>
</protein>
<dbReference type="OrthoDB" id="6107927at2759"/>
<dbReference type="InterPro" id="IPR051560">
    <property type="entry name" value="MAM_domain-containing"/>
</dbReference>
<proteinExistence type="predicted"/>
<dbReference type="Pfam" id="PF00629">
    <property type="entry name" value="MAM"/>
    <property type="match status" value="1"/>
</dbReference>
<comment type="caution">
    <text evidence="1">The sequence shown here is derived from an EMBL/GenBank/DDBJ whole genome shotgun (WGS) entry which is preliminary data.</text>
</comment>
<dbReference type="PANTHER" id="PTHR23282">
    <property type="entry name" value="APICAL ENDOSOMAL GLYCOPROTEIN PRECURSOR"/>
    <property type="match status" value="1"/>
</dbReference>
<accession>A0A7D9HKW8</accession>
<name>A0A7D9HKW8_PARCT</name>
<evidence type="ECO:0000313" key="2">
    <source>
        <dbReference type="Proteomes" id="UP001152795"/>
    </source>
</evidence>
<dbReference type="EMBL" id="CACRXK020000585">
    <property type="protein sequence ID" value="CAB3983176.1"/>
    <property type="molecule type" value="Genomic_DNA"/>
</dbReference>
<dbReference type="SUPFAM" id="SSF49899">
    <property type="entry name" value="Concanavalin A-like lectins/glucanases"/>
    <property type="match status" value="1"/>
</dbReference>
<reference evidence="1" key="1">
    <citation type="submission" date="2020-04" db="EMBL/GenBank/DDBJ databases">
        <authorList>
            <person name="Alioto T."/>
            <person name="Alioto T."/>
            <person name="Gomez Garrido J."/>
        </authorList>
    </citation>
    <scope>NUCLEOTIDE SEQUENCE</scope>
    <source>
        <strain evidence="1">A484AB</strain>
    </source>
</reference>
<dbReference type="GO" id="GO:0016020">
    <property type="term" value="C:membrane"/>
    <property type="evidence" value="ECO:0007669"/>
    <property type="project" value="InterPro"/>
</dbReference>
<dbReference type="InterPro" id="IPR000998">
    <property type="entry name" value="MAM_dom"/>
</dbReference>
<dbReference type="PANTHER" id="PTHR23282:SF142">
    <property type="entry name" value="MAM DOMAIN-CONTAINING PROTEIN"/>
    <property type="match status" value="1"/>
</dbReference>
<dbReference type="Gene3D" id="2.60.120.200">
    <property type="match status" value="1"/>
</dbReference>
<dbReference type="Proteomes" id="UP001152795">
    <property type="component" value="Unassembled WGS sequence"/>
</dbReference>